<feature type="transmembrane region" description="Helical" evidence="7">
    <location>
        <begin position="29"/>
        <end position="47"/>
    </location>
</feature>
<evidence type="ECO:0000313" key="8">
    <source>
        <dbReference type="EMBL" id="KAF6029793.1"/>
    </source>
</evidence>
<dbReference type="EMBL" id="VXIV02001786">
    <property type="protein sequence ID" value="KAF6029793.1"/>
    <property type="molecule type" value="Genomic_DNA"/>
</dbReference>
<accession>A0A7J7JUZ7</accession>
<keyword evidence="2 7" id="KW-0812">Transmembrane</keyword>
<evidence type="ECO:0000256" key="4">
    <source>
        <dbReference type="ARBA" id="ARBA00022989"/>
    </source>
</evidence>
<keyword evidence="5 7" id="KW-0472">Membrane</keyword>
<keyword evidence="3" id="KW-0732">Signal</keyword>
<keyword evidence="4 7" id="KW-1133">Transmembrane helix</keyword>
<dbReference type="InterPro" id="IPR018795">
    <property type="entry name" value="K2013-like"/>
</dbReference>
<name>A0A7J7JUZ7_BUGNE</name>
<evidence type="ECO:0000256" key="6">
    <source>
        <dbReference type="ARBA" id="ARBA00023180"/>
    </source>
</evidence>
<keyword evidence="9" id="KW-1185">Reference proteome</keyword>
<dbReference type="PANTHER" id="PTHR31386:SF2">
    <property type="entry name" value="SIMILAR TO RIKEN CDNA 2510039O18"/>
    <property type="match status" value="1"/>
</dbReference>
<sequence length="192" mass="21456">MNIPQSQMKNVLLQKLSSFSLARPSGRKLVLGVLGLVIVIYLIIPLLKSGSHRYMVLTRIERCLQDRLKIYNTKVNSQNSFVYHVPTSDKAKPVEKYFLPYIGNGYIGISLDGKHGVWLKGERGLDIATDYNPLVSFEISGYDVKEAVVLDIVDGKIVKHTCYQQHGAVAQTCLKALLYTSLLRDSSGIGNW</sequence>
<dbReference type="GO" id="GO:0016020">
    <property type="term" value="C:membrane"/>
    <property type="evidence" value="ECO:0007669"/>
    <property type="project" value="UniProtKB-SubCell"/>
</dbReference>
<dbReference type="OrthoDB" id="10017443at2759"/>
<dbReference type="PANTHER" id="PTHR31386">
    <property type="entry name" value="UNCHARACTERIZED PROTEIN KIAA2013"/>
    <property type="match status" value="1"/>
</dbReference>
<keyword evidence="6" id="KW-0325">Glycoprotein</keyword>
<comment type="caution">
    <text evidence="8">The sequence shown here is derived from an EMBL/GenBank/DDBJ whole genome shotgun (WGS) entry which is preliminary data.</text>
</comment>
<dbReference type="Proteomes" id="UP000593567">
    <property type="component" value="Unassembled WGS sequence"/>
</dbReference>
<protein>
    <submittedName>
        <fullName evidence="8">Uncharacterized protein</fullName>
    </submittedName>
</protein>
<evidence type="ECO:0000256" key="2">
    <source>
        <dbReference type="ARBA" id="ARBA00022692"/>
    </source>
</evidence>
<comment type="subcellular location">
    <subcellularLocation>
        <location evidence="1">Membrane</location>
        <topology evidence="1">Single-pass type I membrane protein</topology>
    </subcellularLocation>
</comment>
<evidence type="ECO:0000313" key="9">
    <source>
        <dbReference type="Proteomes" id="UP000593567"/>
    </source>
</evidence>
<dbReference type="AlphaFoldDB" id="A0A7J7JUZ7"/>
<reference evidence="8" key="1">
    <citation type="submission" date="2020-06" db="EMBL/GenBank/DDBJ databases">
        <title>Draft genome of Bugula neritina, a colonial animal packing powerful symbionts and potential medicines.</title>
        <authorList>
            <person name="Rayko M."/>
        </authorList>
    </citation>
    <scope>NUCLEOTIDE SEQUENCE [LARGE SCALE GENOMIC DNA]</scope>
    <source>
        <strain evidence="8">Kwan_BN1</strain>
    </source>
</reference>
<dbReference type="Pfam" id="PF10222">
    <property type="entry name" value="DUF2152"/>
    <property type="match status" value="1"/>
</dbReference>
<proteinExistence type="predicted"/>
<gene>
    <name evidence="8" type="ORF">EB796_011891</name>
</gene>
<evidence type="ECO:0000256" key="5">
    <source>
        <dbReference type="ARBA" id="ARBA00023136"/>
    </source>
</evidence>
<evidence type="ECO:0000256" key="7">
    <source>
        <dbReference type="SAM" id="Phobius"/>
    </source>
</evidence>
<evidence type="ECO:0000256" key="3">
    <source>
        <dbReference type="ARBA" id="ARBA00022729"/>
    </source>
</evidence>
<organism evidence="8 9">
    <name type="scientific">Bugula neritina</name>
    <name type="common">Brown bryozoan</name>
    <name type="synonym">Sertularia neritina</name>
    <dbReference type="NCBI Taxonomy" id="10212"/>
    <lineage>
        <taxon>Eukaryota</taxon>
        <taxon>Metazoa</taxon>
        <taxon>Spiralia</taxon>
        <taxon>Lophotrochozoa</taxon>
        <taxon>Bryozoa</taxon>
        <taxon>Gymnolaemata</taxon>
        <taxon>Cheilostomatida</taxon>
        <taxon>Flustrina</taxon>
        <taxon>Buguloidea</taxon>
        <taxon>Bugulidae</taxon>
        <taxon>Bugula</taxon>
    </lineage>
</organism>
<evidence type="ECO:0000256" key="1">
    <source>
        <dbReference type="ARBA" id="ARBA00004479"/>
    </source>
</evidence>